<sequence>QALAEKGVRIVLHKRIIIFFKFNSWRKGNTPLLRLRLLSSNMLCFLLILWCYIVKVRAVPNNLLECLHVQKRNLAGKVANKTLCSARTAQHNIVTNAIINFFYFELF</sequence>
<evidence type="ECO:0000313" key="2">
    <source>
        <dbReference type="EMBL" id="JAC36213.1"/>
    </source>
</evidence>
<keyword evidence="1" id="KW-1133">Transmembrane helix</keyword>
<dbReference type="AlphaFoldDB" id="A0A034V3W2"/>
<dbReference type="EMBL" id="GAKP01022739">
    <property type="protein sequence ID" value="JAC36213.1"/>
    <property type="molecule type" value="Transcribed_RNA"/>
</dbReference>
<accession>A0A034V3W2</accession>
<organism evidence="2">
    <name type="scientific">Bactrocera dorsalis</name>
    <name type="common">Oriental fruit fly</name>
    <name type="synonym">Dacus dorsalis</name>
    <dbReference type="NCBI Taxonomy" id="27457"/>
    <lineage>
        <taxon>Eukaryota</taxon>
        <taxon>Metazoa</taxon>
        <taxon>Ecdysozoa</taxon>
        <taxon>Arthropoda</taxon>
        <taxon>Hexapoda</taxon>
        <taxon>Insecta</taxon>
        <taxon>Pterygota</taxon>
        <taxon>Neoptera</taxon>
        <taxon>Endopterygota</taxon>
        <taxon>Diptera</taxon>
        <taxon>Brachycera</taxon>
        <taxon>Muscomorpha</taxon>
        <taxon>Tephritoidea</taxon>
        <taxon>Tephritidae</taxon>
        <taxon>Bactrocera</taxon>
        <taxon>Bactrocera</taxon>
    </lineage>
</organism>
<reference evidence="2" key="1">
    <citation type="journal article" date="2014" name="BMC Genomics">
        <title>Characterizing the developmental transcriptome of the oriental fruit fly, Bactrocera dorsalis (Diptera: Tephritidae) through comparative genomic analysis with Drosophila melanogaster utilizing modENCODE datasets.</title>
        <authorList>
            <person name="Geib S.M."/>
            <person name="Calla B."/>
            <person name="Hall B."/>
            <person name="Hou S."/>
            <person name="Manoukis N.C."/>
        </authorList>
    </citation>
    <scope>NUCLEOTIDE SEQUENCE</scope>
    <source>
        <strain evidence="2">Punador</strain>
    </source>
</reference>
<feature type="non-terminal residue" evidence="2">
    <location>
        <position position="1"/>
    </location>
</feature>
<keyword evidence="1" id="KW-0472">Membrane</keyword>
<name>A0A034V3W2_BACDO</name>
<evidence type="ECO:0000256" key="1">
    <source>
        <dbReference type="SAM" id="Phobius"/>
    </source>
</evidence>
<proteinExistence type="predicted"/>
<keyword evidence="1" id="KW-0812">Transmembrane</keyword>
<feature type="transmembrane region" description="Helical" evidence="1">
    <location>
        <begin position="35"/>
        <end position="54"/>
    </location>
</feature>
<protein>
    <submittedName>
        <fullName evidence="2">Uncharacterized protein</fullName>
    </submittedName>
</protein>